<sequence>MVYEEIETPAPTRPMDTYTVSTPYGTVTISAGGRKVIFELYSDVHQSRHSRALFIY</sequence>
<organism evidence="1">
    <name type="scientific">marine sediment metagenome</name>
    <dbReference type="NCBI Taxonomy" id="412755"/>
    <lineage>
        <taxon>unclassified sequences</taxon>
        <taxon>metagenomes</taxon>
        <taxon>ecological metagenomes</taxon>
    </lineage>
</organism>
<comment type="caution">
    <text evidence="1">The sequence shown here is derived from an EMBL/GenBank/DDBJ whole genome shotgun (WGS) entry which is preliminary data.</text>
</comment>
<dbReference type="AlphaFoldDB" id="X1UWF6"/>
<dbReference type="EMBL" id="BARW01035640">
    <property type="protein sequence ID" value="GAJ21828.1"/>
    <property type="molecule type" value="Genomic_DNA"/>
</dbReference>
<gene>
    <name evidence="1" type="ORF">S12H4_55539</name>
</gene>
<feature type="non-terminal residue" evidence="1">
    <location>
        <position position="56"/>
    </location>
</feature>
<reference evidence="1" key="1">
    <citation type="journal article" date="2014" name="Front. Microbiol.">
        <title>High frequency of phylogenetically diverse reductive dehalogenase-homologous genes in deep subseafloor sedimentary metagenomes.</title>
        <authorList>
            <person name="Kawai M."/>
            <person name="Futagami T."/>
            <person name="Toyoda A."/>
            <person name="Takaki Y."/>
            <person name="Nishi S."/>
            <person name="Hori S."/>
            <person name="Arai W."/>
            <person name="Tsubouchi T."/>
            <person name="Morono Y."/>
            <person name="Uchiyama I."/>
            <person name="Ito T."/>
            <person name="Fujiyama A."/>
            <person name="Inagaki F."/>
            <person name="Takami H."/>
        </authorList>
    </citation>
    <scope>NUCLEOTIDE SEQUENCE</scope>
    <source>
        <strain evidence="1">Expedition CK06-06</strain>
    </source>
</reference>
<protein>
    <submittedName>
        <fullName evidence="1">Uncharacterized protein</fullName>
    </submittedName>
</protein>
<accession>X1UWF6</accession>
<proteinExistence type="predicted"/>
<name>X1UWF6_9ZZZZ</name>
<evidence type="ECO:0000313" key="1">
    <source>
        <dbReference type="EMBL" id="GAJ21828.1"/>
    </source>
</evidence>